<accession>A0A1Q5T563</accession>
<comment type="caution">
    <text evidence="2">The sequence shown here is derived from an EMBL/GenBank/DDBJ whole genome shotgun (WGS) entry which is preliminary data.</text>
</comment>
<reference evidence="3" key="2">
    <citation type="submission" date="2017-01" db="EMBL/GenBank/DDBJ databases">
        <title>Genome sequencing and annotation of Geobacillus sp. 1017, a Hydrocarbon-Oxidizing Thermophilic Bacterium Isolated from a Heavy Oil Reservoir (China).</title>
        <authorList>
            <person name="Kadnikov V.V."/>
            <person name="Mardanov A.V."/>
            <person name="Poltaraus A.B."/>
            <person name="Sokolova D.S."/>
            <person name="Semenova E.M."/>
            <person name="Ravin N.V."/>
            <person name="Tourova T.P."/>
            <person name="Nazina T.N."/>
        </authorList>
    </citation>
    <scope>NUCLEOTIDE SEQUENCE [LARGE SCALE GENOMIC DNA]</scope>
    <source>
        <strain evidence="3">1017</strain>
    </source>
</reference>
<organism evidence="2 3">
    <name type="scientific">Geobacillus proteiniphilus</name>
    <dbReference type="NCBI Taxonomy" id="860353"/>
    <lineage>
        <taxon>Bacteria</taxon>
        <taxon>Bacillati</taxon>
        <taxon>Bacillota</taxon>
        <taxon>Bacilli</taxon>
        <taxon>Bacillales</taxon>
        <taxon>Anoxybacillaceae</taxon>
        <taxon>Geobacillus</taxon>
    </lineage>
</organism>
<evidence type="ECO:0000313" key="3">
    <source>
        <dbReference type="Proteomes" id="UP000186030"/>
    </source>
</evidence>
<keyword evidence="2" id="KW-0808">Transferase</keyword>
<protein>
    <submittedName>
        <fullName evidence="2">Methylcrotonyl-CoA carboxylase carboxyl transferase subunit</fullName>
    </submittedName>
</protein>
<evidence type="ECO:0000313" key="2">
    <source>
        <dbReference type="EMBL" id="OKO95358.1"/>
    </source>
</evidence>
<dbReference type="EMBL" id="MQMG01000008">
    <property type="protein sequence ID" value="OKO95358.1"/>
    <property type="molecule type" value="Genomic_DNA"/>
</dbReference>
<dbReference type="GO" id="GO:0016740">
    <property type="term" value="F:transferase activity"/>
    <property type="evidence" value="ECO:0007669"/>
    <property type="project" value="UniProtKB-KW"/>
</dbReference>
<reference evidence="2 3" key="1">
    <citation type="submission" date="2016-11" db="EMBL/GenBank/DDBJ databases">
        <authorList>
            <person name="Kadnikov V."/>
            <person name="Nazina T."/>
        </authorList>
    </citation>
    <scope>NUCLEOTIDE SEQUENCE [LARGE SCALE GENOMIC DNA]</scope>
    <source>
        <strain evidence="2 3">1017</strain>
    </source>
</reference>
<evidence type="ECO:0000256" key="1">
    <source>
        <dbReference type="SAM" id="MobiDB-lite"/>
    </source>
</evidence>
<dbReference type="AlphaFoldDB" id="A0A1Q5T563"/>
<feature type="region of interest" description="Disordered" evidence="1">
    <location>
        <begin position="25"/>
        <end position="47"/>
    </location>
</feature>
<name>A0A1Q5T563_9BACL</name>
<gene>
    <name evidence="2" type="ORF">BRO54_0999</name>
</gene>
<dbReference type="Proteomes" id="UP000186030">
    <property type="component" value="Unassembled WGS sequence"/>
</dbReference>
<proteinExistence type="predicted"/>
<sequence>MEGGSRTERLRRIGLFAAIKHGIQPCSGRTRGIEQQDPSKQGGETKR</sequence>